<sequence length="175" mass="19471">MLLDKRRIQECRPIHEEATMYGGIGGQRRSKNPSVFGFHAVEFLGLVVDSNKGILDHDNSITTMLLTGPQSLKFVSGRVLAMDLLISSASDARILEEYLTHRHNEDSEHAAQQDQEGDNRYPYQSMTPVSTEIENDGLSASIIKLEPISPIFTLPPLIIISKLFLNSTPGMSFRS</sequence>
<protein>
    <submittedName>
        <fullName evidence="2">Uncharacterized protein</fullName>
    </submittedName>
</protein>
<feature type="region of interest" description="Disordered" evidence="1">
    <location>
        <begin position="103"/>
        <end position="125"/>
    </location>
</feature>
<comment type="caution">
    <text evidence="2">The sequence shown here is derived from an EMBL/GenBank/DDBJ whole genome shotgun (WGS) entry which is preliminary data.</text>
</comment>
<organism evidence="2 3">
    <name type="scientific">Bifiguratus adelaidae</name>
    <dbReference type="NCBI Taxonomy" id="1938954"/>
    <lineage>
        <taxon>Eukaryota</taxon>
        <taxon>Fungi</taxon>
        <taxon>Fungi incertae sedis</taxon>
        <taxon>Mucoromycota</taxon>
        <taxon>Mucoromycotina</taxon>
        <taxon>Endogonomycetes</taxon>
        <taxon>Endogonales</taxon>
        <taxon>Endogonales incertae sedis</taxon>
        <taxon>Bifiguratus</taxon>
    </lineage>
</organism>
<keyword evidence="3" id="KW-1185">Reference proteome</keyword>
<feature type="non-terminal residue" evidence="2">
    <location>
        <position position="175"/>
    </location>
</feature>
<evidence type="ECO:0000313" key="2">
    <source>
        <dbReference type="EMBL" id="OZJ02241.1"/>
    </source>
</evidence>
<dbReference type="AlphaFoldDB" id="A0A261XV70"/>
<proteinExistence type="predicted"/>
<reference evidence="2 3" key="1">
    <citation type="journal article" date="2017" name="Mycologia">
        <title>Bifiguratus adelaidae, gen. et sp. nov., a new member of Mucoromycotina in endophytic and soil-dwelling habitats.</title>
        <authorList>
            <person name="Torres-Cruz T.J."/>
            <person name="Billingsley Tobias T.L."/>
            <person name="Almatruk M."/>
            <person name="Hesse C."/>
            <person name="Kuske C.R."/>
            <person name="Desiro A."/>
            <person name="Benucci G.M."/>
            <person name="Bonito G."/>
            <person name="Stajich J.E."/>
            <person name="Dunlap C."/>
            <person name="Arnold A.E."/>
            <person name="Porras-Alfaro A."/>
        </authorList>
    </citation>
    <scope>NUCLEOTIDE SEQUENCE [LARGE SCALE GENOMIC DNA]</scope>
    <source>
        <strain evidence="2 3">AZ0501</strain>
    </source>
</reference>
<dbReference type="EMBL" id="MVBO01000173">
    <property type="protein sequence ID" value="OZJ02241.1"/>
    <property type="molecule type" value="Genomic_DNA"/>
</dbReference>
<evidence type="ECO:0000256" key="1">
    <source>
        <dbReference type="SAM" id="MobiDB-lite"/>
    </source>
</evidence>
<gene>
    <name evidence="2" type="ORF">BZG36_04909</name>
</gene>
<name>A0A261XV70_9FUNG</name>
<dbReference type="Proteomes" id="UP000242875">
    <property type="component" value="Unassembled WGS sequence"/>
</dbReference>
<accession>A0A261XV70</accession>
<evidence type="ECO:0000313" key="3">
    <source>
        <dbReference type="Proteomes" id="UP000242875"/>
    </source>
</evidence>